<reference evidence="3" key="1">
    <citation type="submission" date="2016-10" db="EMBL/GenBank/DDBJ databases">
        <authorList>
            <person name="Varghese N."/>
            <person name="Submissions S."/>
        </authorList>
    </citation>
    <scope>NUCLEOTIDE SEQUENCE [LARGE SCALE GENOMIC DNA]</scope>
    <source>
        <strain evidence="3">DSM 22251</strain>
    </source>
</reference>
<sequence length="187" mass="20826">MKRLIILRNFLIFCLFSGIFFSCSRADEDEDVLSQEDISNIILNVKDDATGITKTYNYTVNSPANPVINLENGKIYTVSTIFLNGNEDETQSIIEAKDEHFLLFNFQNSEVDLTRIDEESSVRSDRIRVGLTSKWEVTDAVRGSNPQLVLTLIHDATSVNEEKNGSVFGSAVGGETDAMATFTISEK</sequence>
<dbReference type="AlphaFoldDB" id="A0A1I3JAY8"/>
<keyword evidence="3" id="KW-1185">Reference proteome</keyword>
<dbReference type="EMBL" id="FORQ01000001">
    <property type="protein sequence ID" value="SFI57392.1"/>
    <property type="molecule type" value="Genomic_DNA"/>
</dbReference>
<evidence type="ECO:0008006" key="4">
    <source>
        <dbReference type="Google" id="ProtNLM"/>
    </source>
</evidence>
<organism evidence="2 3">
    <name type="scientific">Kaistella treverensis</name>
    <dbReference type="NCBI Taxonomy" id="631455"/>
    <lineage>
        <taxon>Bacteria</taxon>
        <taxon>Pseudomonadati</taxon>
        <taxon>Bacteroidota</taxon>
        <taxon>Flavobacteriia</taxon>
        <taxon>Flavobacteriales</taxon>
        <taxon>Weeksellaceae</taxon>
        <taxon>Chryseobacterium group</taxon>
        <taxon>Kaistella</taxon>
    </lineage>
</organism>
<dbReference type="Proteomes" id="UP000242560">
    <property type="component" value="Unassembled WGS sequence"/>
</dbReference>
<name>A0A1I3JAY8_9FLAO</name>
<protein>
    <recommendedName>
        <fullName evidence="4">Lipoprotein</fullName>
    </recommendedName>
</protein>
<proteinExistence type="predicted"/>
<evidence type="ECO:0000313" key="2">
    <source>
        <dbReference type="EMBL" id="SFI57392.1"/>
    </source>
</evidence>
<feature type="chain" id="PRO_5015354876" description="Lipoprotein" evidence="1">
    <location>
        <begin position="27"/>
        <end position="187"/>
    </location>
</feature>
<evidence type="ECO:0000313" key="3">
    <source>
        <dbReference type="Proteomes" id="UP000242560"/>
    </source>
</evidence>
<feature type="signal peptide" evidence="1">
    <location>
        <begin position="1"/>
        <end position="26"/>
    </location>
</feature>
<evidence type="ECO:0000256" key="1">
    <source>
        <dbReference type="SAM" id="SignalP"/>
    </source>
</evidence>
<dbReference type="PROSITE" id="PS51257">
    <property type="entry name" value="PROKAR_LIPOPROTEIN"/>
    <property type="match status" value="1"/>
</dbReference>
<dbReference type="RefSeq" id="WP_089817643.1">
    <property type="nucleotide sequence ID" value="NZ_FORQ01000001.1"/>
</dbReference>
<keyword evidence="1" id="KW-0732">Signal</keyword>
<accession>A0A1I3JAY8</accession>
<gene>
    <name evidence="2" type="ORF">SAMN05421638_0063</name>
</gene>